<evidence type="ECO:0000256" key="2">
    <source>
        <dbReference type="ARBA" id="ARBA00022676"/>
    </source>
</evidence>
<keyword evidence="3" id="KW-0808">Transferase</keyword>
<dbReference type="AlphaFoldDB" id="A0A975GP50"/>
<evidence type="ECO:0000259" key="4">
    <source>
        <dbReference type="Pfam" id="PF00535"/>
    </source>
</evidence>
<keyword evidence="2" id="KW-0328">Glycosyltransferase</keyword>
<dbReference type="KEGG" id="dmm:dnm_045160"/>
<dbReference type="Proteomes" id="UP000663722">
    <property type="component" value="Chromosome"/>
</dbReference>
<evidence type="ECO:0000256" key="1">
    <source>
        <dbReference type="ARBA" id="ARBA00006739"/>
    </source>
</evidence>
<dbReference type="RefSeq" id="WP_207683221.1">
    <property type="nucleotide sequence ID" value="NZ_CP061800.1"/>
</dbReference>
<organism evidence="5 6">
    <name type="scientific">Desulfonema magnum</name>
    <dbReference type="NCBI Taxonomy" id="45655"/>
    <lineage>
        <taxon>Bacteria</taxon>
        <taxon>Pseudomonadati</taxon>
        <taxon>Thermodesulfobacteriota</taxon>
        <taxon>Desulfobacteria</taxon>
        <taxon>Desulfobacterales</taxon>
        <taxon>Desulfococcaceae</taxon>
        <taxon>Desulfonema</taxon>
    </lineage>
</organism>
<dbReference type="CDD" id="cd02526">
    <property type="entry name" value="GT2_RfbF_like"/>
    <property type="match status" value="1"/>
</dbReference>
<feature type="domain" description="Glycosyltransferase 2-like" evidence="4">
    <location>
        <begin position="7"/>
        <end position="169"/>
    </location>
</feature>
<dbReference type="EMBL" id="CP061800">
    <property type="protein sequence ID" value="QTA88469.1"/>
    <property type="molecule type" value="Genomic_DNA"/>
</dbReference>
<dbReference type="Pfam" id="PF00535">
    <property type="entry name" value="Glycos_transf_2"/>
    <property type="match status" value="1"/>
</dbReference>
<dbReference type="SUPFAM" id="SSF53448">
    <property type="entry name" value="Nucleotide-diphospho-sugar transferases"/>
    <property type="match status" value="1"/>
</dbReference>
<protein>
    <submittedName>
        <fullName evidence="5">Glycosyltransferase domain-containing protein</fullName>
    </submittedName>
</protein>
<evidence type="ECO:0000313" key="6">
    <source>
        <dbReference type="Proteomes" id="UP000663722"/>
    </source>
</evidence>
<name>A0A975GP50_9BACT</name>
<gene>
    <name evidence="5" type="ORF">dnm_045160</name>
</gene>
<accession>A0A975GP50</accession>
<evidence type="ECO:0000313" key="5">
    <source>
        <dbReference type="EMBL" id="QTA88469.1"/>
    </source>
</evidence>
<dbReference type="GO" id="GO:0016757">
    <property type="term" value="F:glycosyltransferase activity"/>
    <property type="evidence" value="ECO:0007669"/>
    <property type="project" value="UniProtKB-KW"/>
</dbReference>
<sequence length="304" mass="35705">MKDNVTAIIIAYNDFSALYRCIETIYSQADRIFIVDNSTNNDRYAYRDPDKKIDYFKNKTNIGLANALNIGINKALEIKNDWILLLDQDAVSDENMVSNMIRSYNRSADKNLIAQVVPVVYDKNSDNYLPSLIYNKFSLKKIFTPKKDAFVDFQITSGTLVKKNIFSKIGFMDGELFIDYIDFDFCFRLREKGYKILLSHNALLRHSLGKKSKNLFFEFTEHNSMRVFYQIRNRLIIMKRFRKRFPFFCISETKNLLVTLLKIILAENNKIEKIINYFKGLYTFILYCSTDGYVENLPKYPFGN</sequence>
<proteinExistence type="inferred from homology"/>
<dbReference type="Gene3D" id="3.90.550.10">
    <property type="entry name" value="Spore Coat Polysaccharide Biosynthesis Protein SpsA, Chain A"/>
    <property type="match status" value="1"/>
</dbReference>
<reference evidence="5" key="1">
    <citation type="journal article" date="2021" name="Microb. Physiol.">
        <title>Proteogenomic Insights into the Physiology of Marine, Sulfate-Reducing, Filamentous Desulfonema limicola and Desulfonema magnum.</title>
        <authorList>
            <person name="Schnaars V."/>
            <person name="Wohlbrand L."/>
            <person name="Scheve S."/>
            <person name="Hinrichs C."/>
            <person name="Reinhardt R."/>
            <person name="Rabus R."/>
        </authorList>
    </citation>
    <scope>NUCLEOTIDE SEQUENCE</scope>
    <source>
        <strain evidence="5">4be13</strain>
    </source>
</reference>
<dbReference type="InterPro" id="IPR029044">
    <property type="entry name" value="Nucleotide-diphossugar_trans"/>
</dbReference>
<dbReference type="PANTHER" id="PTHR43179">
    <property type="entry name" value="RHAMNOSYLTRANSFERASE WBBL"/>
    <property type="match status" value="1"/>
</dbReference>
<keyword evidence="6" id="KW-1185">Reference proteome</keyword>
<dbReference type="InterPro" id="IPR001173">
    <property type="entry name" value="Glyco_trans_2-like"/>
</dbReference>
<dbReference type="PANTHER" id="PTHR43179:SF12">
    <property type="entry name" value="GALACTOFURANOSYLTRANSFERASE GLFT2"/>
    <property type="match status" value="1"/>
</dbReference>
<evidence type="ECO:0000256" key="3">
    <source>
        <dbReference type="ARBA" id="ARBA00022679"/>
    </source>
</evidence>
<comment type="similarity">
    <text evidence="1">Belongs to the glycosyltransferase 2 family.</text>
</comment>